<sequence length="251" mass="28805">MIRCKLKKYAIILPLCAVFFTMLCTYTYLRFYNYFNSDYAEKLSPKGVFCRVAGNGDFNASGNVACIFIVVFVLFLFYIFTDDNVSYIVRLKSRASFVTRRIADCAVFAFLFSFLIEAVSVVAALICFDINLILESNFLQYSALELLTLFLFYFRAGLVMLSFGIIISTKVAPIITIALIFTEFFADVAFMISRVWLPFRDAIVLSKLMNGEMVLSDMWGIILRALLMMFLLIFSSYFLYQKKDVLSNVKK</sequence>
<feature type="transmembrane region" description="Helical" evidence="1">
    <location>
        <begin position="146"/>
        <end position="167"/>
    </location>
</feature>
<feature type="transmembrane region" description="Helical" evidence="1">
    <location>
        <begin position="174"/>
        <end position="199"/>
    </location>
</feature>
<dbReference type="NCBIfam" id="NF035952">
    <property type="entry name" value="WxPxxD_TM"/>
    <property type="match status" value="1"/>
</dbReference>
<accession>A0A2N0V0G3</accession>
<feature type="transmembrane region" description="Helical" evidence="1">
    <location>
        <begin position="62"/>
        <end position="81"/>
    </location>
</feature>
<dbReference type="AlphaFoldDB" id="A0A2N0V0G3"/>
<feature type="transmembrane region" description="Helical" evidence="1">
    <location>
        <begin position="219"/>
        <end position="240"/>
    </location>
</feature>
<keyword evidence="1" id="KW-1133">Transmembrane helix</keyword>
<keyword evidence="1" id="KW-0472">Membrane</keyword>
<evidence type="ECO:0000256" key="1">
    <source>
        <dbReference type="SAM" id="Phobius"/>
    </source>
</evidence>
<gene>
    <name evidence="2" type="ORF">RBATCC27255_00035</name>
</gene>
<dbReference type="Proteomes" id="UP000233425">
    <property type="component" value="Unassembled WGS sequence"/>
</dbReference>
<comment type="caution">
    <text evidence="2">The sequence shown here is derived from an EMBL/GenBank/DDBJ whole genome shotgun (WGS) entry which is preliminary data.</text>
</comment>
<dbReference type="RefSeq" id="WP_101028225.1">
    <property type="nucleotide sequence ID" value="NZ_CABMMZ010000013.1"/>
</dbReference>
<name>A0A2N0V0G3_9FIRM</name>
<keyword evidence="3" id="KW-1185">Reference proteome</keyword>
<evidence type="ECO:0000313" key="2">
    <source>
        <dbReference type="EMBL" id="PKD32722.1"/>
    </source>
</evidence>
<feature type="transmembrane region" description="Helical" evidence="1">
    <location>
        <begin position="102"/>
        <end position="126"/>
    </location>
</feature>
<evidence type="ECO:0000313" key="3">
    <source>
        <dbReference type="Proteomes" id="UP000233425"/>
    </source>
</evidence>
<dbReference type="EMBL" id="NNSR01000013">
    <property type="protein sequence ID" value="PKD32722.1"/>
    <property type="molecule type" value="Genomic_DNA"/>
</dbReference>
<keyword evidence="1" id="KW-0812">Transmembrane</keyword>
<protein>
    <recommendedName>
        <fullName evidence="4">ABC-2 family transporter protein</fullName>
    </recommendedName>
</protein>
<evidence type="ECO:0008006" key="4">
    <source>
        <dbReference type="Google" id="ProtNLM"/>
    </source>
</evidence>
<reference evidence="2" key="1">
    <citation type="journal article" date="2018" name="Environ. Microbiol.">
        <title>Sporulation capability and amylosome conservation among diverse human colonic and rumen isolates of the keystone starch-degrader Ruminococcus bromii.</title>
        <authorList>
            <person name="Mukhopadhya I."/>
            <person name="Morais S."/>
            <person name="Laverde-Gomez J."/>
            <person name="Sheridan P.O."/>
            <person name="Walker A.W."/>
            <person name="Kelly W."/>
            <person name="Klieve A.V."/>
            <person name="Ouwerkerk D."/>
            <person name="Duncan S.H."/>
            <person name="Louis P."/>
            <person name="Koropatkin N."/>
            <person name="Cockburn D."/>
            <person name="Kibler R."/>
            <person name="Cooper P.J."/>
            <person name="Sandoval C."/>
            <person name="Crost E."/>
            <person name="Juge N."/>
            <person name="Bayer E.A."/>
            <person name="Flint H.J."/>
        </authorList>
    </citation>
    <scope>NUCLEOTIDE SEQUENCE [LARGE SCALE GENOMIC DNA]</scope>
    <source>
        <strain evidence="2">ATCC 27255</strain>
    </source>
</reference>
<organism evidence="2 3">
    <name type="scientific">Ruminococcus bromii</name>
    <dbReference type="NCBI Taxonomy" id="40518"/>
    <lineage>
        <taxon>Bacteria</taxon>
        <taxon>Bacillati</taxon>
        <taxon>Bacillota</taxon>
        <taxon>Clostridia</taxon>
        <taxon>Eubacteriales</taxon>
        <taxon>Oscillospiraceae</taxon>
        <taxon>Ruminococcus</taxon>
    </lineage>
</organism>
<proteinExistence type="predicted"/>
<feature type="transmembrane region" description="Helical" evidence="1">
    <location>
        <begin position="9"/>
        <end position="29"/>
    </location>
</feature>